<reference evidence="6 7" key="1">
    <citation type="submission" date="2017-03" db="EMBL/GenBank/DDBJ databases">
        <title>Genome Survey of Euroglyphus maynei.</title>
        <authorList>
            <person name="Arlian L.G."/>
            <person name="Morgan M.S."/>
            <person name="Rider S.D."/>
        </authorList>
    </citation>
    <scope>NUCLEOTIDE SEQUENCE [LARGE SCALE GENOMIC DNA]</scope>
    <source>
        <strain evidence="6">Arlian Lab</strain>
        <tissue evidence="6">Whole body</tissue>
    </source>
</reference>
<gene>
    <name evidence="6" type="ORF">BLA29_005405</name>
</gene>
<dbReference type="GO" id="GO:0051460">
    <property type="term" value="P:negative regulation of corticotropin secretion"/>
    <property type="evidence" value="ECO:0007669"/>
    <property type="project" value="TreeGrafter"/>
</dbReference>
<evidence type="ECO:0000256" key="4">
    <source>
        <dbReference type="ARBA" id="ARBA00033162"/>
    </source>
</evidence>
<organism evidence="6 7">
    <name type="scientific">Euroglyphus maynei</name>
    <name type="common">Mayne's house dust mite</name>
    <dbReference type="NCBI Taxonomy" id="6958"/>
    <lineage>
        <taxon>Eukaryota</taxon>
        <taxon>Metazoa</taxon>
        <taxon>Ecdysozoa</taxon>
        <taxon>Arthropoda</taxon>
        <taxon>Chelicerata</taxon>
        <taxon>Arachnida</taxon>
        <taxon>Acari</taxon>
        <taxon>Acariformes</taxon>
        <taxon>Sarcoptiformes</taxon>
        <taxon>Astigmata</taxon>
        <taxon>Psoroptidia</taxon>
        <taxon>Analgoidea</taxon>
        <taxon>Pyroglyphidae</taxon>
        <taxon>Pyroglyphinae</taxon>
        <taxon>Euroglyphus</taxon>
    </lineage>
</organism>
<protein>
    <recommendedName>
        <fullName evidence="2">Corticotropin-releasing factor-binding protein</fullName>
    </recommendedName>
    <alternativeName>
        <fullName evidence="4">Corticotropin-releasing hormone-binding protein</fullName>
    </alternativeName>
</protein>
<evidence type="ECO:0000256" key="3">
    <source>
        <dbReference type="ARBA" id="ARBA00024997"/>
    </source>
</evidence>
<dbReference type="PANTHER" id="PTHR10278:SF0">
    <property type="entry name" value="CORTICOTROPIN-RELEASING FACTOR-BINDING PROTEIN"/>
    <property type="match status" value="1"/>
</dbReference>
<dbReference type="Pfam" id="PF05428">
    <property type="entry name" value="CRF-BP_N"/>
    <property type="match status" value="1"/>
</dbReference>
<dbReference type="PANTHER" id="PTHR10278">
    <property type="entry name" value="CORTICOTROPIN-RELEASING FACTOR-BINDING PROTEIN"/>
    <property type="match status" value="1"/>
</dbReference>
<evidence type="ECO:0000256" key="2">
    <source>
        <dbReference type="ARBA" id="ARBA00015713"/>
    </source>
</evidence>
<dbReference type="GO" id="GO:0005615">
    <property type="term" value="C:extracellular space"/>
    <property type="evidence" value="ECO:0007669"/>
    <property type="project" value="TreeGrafter"/>
</dbReference>
<comment type="function">
    <text evidence="3">Binds CRF and inactivates it. May prevent inappropriate pituitary-adrenal stimulation in pregnancy.</text>
</comment>
<dbReference type="InterPro" id="IPR008435">
    <property type="entry name" value="CRF-bd"/>
</dbReference>
<evidence type="ECO:0000313" key="6">
    <source>
        <dbReference type="EMBL" id="OTF72521.1"/>
    </source>
</evidence>
<dbReference type="Gene3D" id="2.60.120.290">
    <property type="entry name" value="Spermadhesin, CUB domain"/>
    <property type="match status" value="1"/>
</dbReference>
<feature type="non-terminal residue" evidence="6">
    <location>
        <position position="356"/>
    </location>
</feature>
<dbReference type="GO" id="GO:0009755">
    <property type="term" value="P:hormone-mediated signaling pathway"/>
    <property type="evidence" value="ECO:0007669"/>
    <property type="project" value="TreeGrafter"/>
</dbReference>
<proteinExistence type="inferred from homology"/>
<comment type="similarity">
    <text evidence="1">Belongs to the CRF-binding protein family.</text>
</comment>
<dbReference type="EMBL" id="MUJZ01055825">
    <property type="protein sequence ID" value="OTF72521.1"/>
    <property type="molecule type" value="Genomic_DNA"/>
</dbReference>
<feature type="domain" description="Corticotropin-releasing factor binding protein N-terminal" evidence="5">
    <location>
        <begin position="61"/>
        <end position="162"/>
    </location>
</feature>
<evidence type="ECO:0000313" key="7">
    <source>
        <dbReference type="Proteomes" id="UP000194236"/>
    </source>
</evidence>
<dbReference type="InterPro" id="IPR056177">
    <property type="entry name" value="CRF-BP_N"/>
</dbReference>
<sequence>MNLQSSLNYYNYALFDASTIFEGENVANRTNEDVVYCEKKKPRSLCEQGIREPGFYSLGATTEHFEQHCTLYIRAPDPLQTIEIEITSIKYICEDNDEHYLRIFDGWRYPDDLNIPRTYNSSKTLQERIHKMCNQKGKTITLSQNIGQIEYRIKRKGFGIDFKFKLRFSYNVEPCDQVYFLQNDDPHKKPKQIKFRILNRNLQALACTAYILHDISIPFSKHIRDSYEYSGLDIHFKRYELAEKSKHRHVYDPDDSCTKDGAKYYIKIIGDHDVNNLFKQPNLRGYEICGNQNEYLAFHLEFCWNVGIQLVSTVADNRATPSLIEVVVNPLKSFYQIPAEDGVERAQTYYRASPPL</sequence>
<keyword evidence="7" id="KW-1185">Reference proteome</keyword>
<dbReference type="Proteomes" id="UP000194236">
    <property type="component" value="Unassembled WGS sequence"/>
</dbReference>
<dbReference type="AlphaFoldDB" id="A0A1Y3AVL9"/>
<comment type="caution">
    <text evidence="6">The sequence shown here is derived from an EMBL/GenBank/DDBJ whole genome shotgun (WGS) entry which is preliminary data.</text>
</comment>
<evidence type="ECO:0000259" key="5">
    <source>
        <dbReference type="Pfam" id="PF05428"/>
    </source>
</evidence>
<name>A0A1Y3AVL9_EURMA</name>
<dbReference type="GO" id="GO:0051424">
    <property type="term" value="F:corticotropin-releasing hormone binding"/>
    <property type="evidence" value="ECO:0007669"/>
    <property type="project" value="InterPro"/>
</dbReference>
<accession>A0A1Y3AVL9</accession>
<evidence type="ECO:0000256" key="1">
    <source>
        <dbReference type="ARBA" id="ARBA00008313"/>
    </source>
</evidence>
<dbReference type="InterPro" id="IPR035914">
    <property type="entry name" value="Sperma_CUB_dom_sf"/>
</dbReference>